<feature type="region of interest" description="Disordered" evidence="1">
    <location>
        <begin position="27"/>
        <end position="52"/>
    </location>
</feature>
<dbReference type="EMBL" id="CAMGYJ010000011">
    <property type="protein sequence ID" value="CAI0557370.1"/>
    <property type="molecule type" value="Genomic_DNA"/>
</dbReference>
<gene>
    <name evidence="2" type="ORF">LITE_LOCUS48338</name>
    <name evidence="3" type="ORF">LITE_LOCUS48355</name>
</gene>
<evidence type="ECO:0000256" key="1">
    <source>
        <dbReference type="SAM" id="MobiDB-lite"/>
    </source>
</evidence>
<reference evidence="2" key="1">
    <citation type="submission" date="2022-08" db="EMBL/GenBank/DDBJ databases">
        <authorList>
            <person name="Gutierrez-Valencia J."/>
        </authorList>
    </citation>
    <scope>NUCLEOTIDE SEQUENCE</scope>
</reference>
<comment type="caution">
    <text evidence="2">The sequence shown here is derived from an EMBL/GenBank/DDBJ whole genome shotgun (WGS) entry which is preliminary data.</text>
</comment>
<protein>
    <submittedName>
        <fullName evidence="2">Uncharacterized protein</fullName>
    </submittedName>
</protein>
<sequence length="52" mass="6172">MAGIQGARFRDLHLFREFGRFRRFPAERDRSSAGELGRELHLGREERSKNRV</sequence>
<evidence type="ECO:0000313" key="4">
    <source>
        <dbReference type="Proteomes" id="UP001154282"/>
    </source>
</evidence>
<evidence type="ECO:0000313" key="2">
    <source>
        <dbReference type="EMBL" id="CAI0557370.1"/>
    </source>
</evidence>
<proteinExistence type="predicted"/>
<dbReference type="AlphaFoldDB" id="A0AAV0RIJ9"/>
<name>A0AAV0RIJ9_9ROSI</name>
<evidence type="ECO:0000313" key="3">
    <source>
        <dbReference type="EMBL" id="CAI0557416.1"/>
    </source>
</evidence>
<dbReference type="EMBL" id="CAMGYJ010000011">
    <property type="protein sequence ID" value="CAI0557416.1"/>
    <property type="molecule type" value="Genomic_DNA"/>
</dbReference>
<dbReference type="Proteomes" id="UP001154282">
    <property type="component" value="Unassembled WGS sequence"/>
</dbReference>
<accession>A0AAV0RIJ9</accession>
<keyword evidence="4" id="KW-1185">Reference proteome</keyword>
<organism evidence="2 4">
    <name type="scientific">Linum tenue</name>
    <dbReference type="NCBI Taxonomy" id="586396"/>
    <lineage>
        <taxon>Eukaryota</taxon>
        <taxon>Viridiplantae</taxon>
        <taxon>Streptophyta</taxon>
        <taxon>Embryophyta</taxon>
        <taxon>Tracheophyta</taxon>
        <taxon>Spermatophyta</taxon>
        <taxon>Magnoliopsida</taxon>
        <taxon>eudicotyledons</taxon>
        <taxon>Gunneridae</taxon>
        <taxon>Pentapetalae</taxon>
        <taxon>rosids</taxon>
        <taxon>fabids</taxon>
        <taxon>Malpighiales</taxon>
        <taxon>Linaceae</taxon>
        <taxon>Linum</taxon>
    </lineage>
</organism>